<keyword evidence="2" id="KW-1185">Reference proteome</keyword>
<protein>
    <submittedName>
        <fullName evidence="1">Uncharacterized protein</fullName>
    </submittedName>
</protein>
<sequence length="225" mass="24355">MLEAINNQVAALQKQKSIQTQDFQKQTNDVQVDNRMTARDVGVLRQNDSRLNVFSSLSKGDAADFFTFRVATSAQTRFGVLTANEGDDKNTRFQIINQASGTVIADSDPSTGDAHDVYTQLQNGSYNMQAGTYVMRITRMDDSVSNQNTEYNYAVQLSQGTFTKDFDTVEKEAQAGADPFGLGANNSLDTLTASLGSAVSMLQSLPPIGTSATDKLNGVLLNSIL</sequence>
<dbReference type="EMBL" id="JAXCLW010000002">
    <property type="protein sequence ID" value="MDY0882820.1"/>
    <property type="molecule type" value="Genomic_DNA"/>
</dbReference>
<dbReference type="Gene3D" id="2.60.120.380">
    <property type="match status" value="1"/>
</dbReference>
<accession>A0ABU5E8Z1</accession>
<dbReference type="Proteomes" id="UP001279642">
    <property type="component" value="Unassembled WGS sequence"/>
</dbReference>
<organism evidence="1 2">
    <name type="scientific">Dongia soli</name>
    <dbReference type="NCBI Taxonomy" id="600628"/>
    <lineage>
        <taxon>Bacteria</taxon>
        <taxon>Pseudomonadati</taxon>
        <taxon>Pseudomonadota</taxon>
        <taxon>Alphaproteobacteria</taxon>
        <taxon>Rhodospirillales</taxon>
        <taxon>Dongiaceae</taxon>
        <taxon>Dongia</taxon>
    </lineage>
</organism>
<evidence type="ECO:0000313" key="1">
    <source>
        <dbReference type="EMBL" id="MDY0882820.1"/>
    </source>
</evidence>
<dbReference type="RefSeq" id="WP_320507881.1">
    <property type="nucleotide sequence ID" value="NZ_JAXCLW010000002.1"/>
</dbReference>
<proteinExistence type="predicted"/>
<evidence type="ECO:0000313" key="2">
    <source>
        <dbReference type="Proteomes" id="UP001279642"/>
    </source>
</evidence>
<name>A0ABU5E8Z1_9PROT</name>
<reference evidence="1 2" key="1">
    <citation type="journal article" date="2016" name="Antonie Van Leeuwenhoek">
        <title>Dongia soli sp. nov., isolated from soil from Dokdo, Korea.</title>
        <authorList>
            <person name="Kim D.U."/>
            <person name="Lee H."/>
            <person name="Kim H."/>
            <person name="Kim S.G."/>
            <person name="Ka J.O."/>
        </authorList>
    </citation>
    <scope>NUCLEOTIDE SEQUENCE [LARGE SCALE GENOMIC DNA]</scope>
    <source>
        <strain evidence="1 2">D78</strain>
    </source>
</reference>
<gene>
    <name evidence="1" type="ORF">SMD27_08195</name>
</gene>
<comment type="caution">
    <text evidence="1">The sequence shown here is derived from an EMBL/GenBank/DDBJ whole genome shotgun (WGS) entry which is preliminary data.</text>
</comment>